<name>X0WEP0_9ZZZZ</name>
<protein>
    <submittedName>
        <fullName evidence="1">Uncharacterized protein</fullName>
    </submittedName>
</protein>
<reference evidence="1" key="1">
    <citation type="journal article" date="2014" name="Front. Microbiol.">
        <title>High frequency of phylogenetically diverse reductive dehalogenase-homologous genes in deep subseafloor sedimentary metagenomes.</title>
        <authorList>
            <person name="Kawai M."/>
            <person name="Futagami T."/>
            <person name="Toyoda A."/>
            <person name="Takaki Y."/>
            <person name="Nishi S."/>
            <person name="Hori S."/>
            <person name="Arai W."/>
            <person name="Tsubouchi T."/>
            <person name="Morono Y."/>
            <person name="Uchiyama I."/>
            <person name="Ito T."/>
            <person name="Fujiyama A."/>
            <person name="Inagaki F."/>
            <person name="Takami H."/>
        </authorList>
    </citation>
    <scope>NUCLEOTIDE SEQUENCE</scope>
    <source>
        <strain evidence="1">Expedition CK06-06</strain>
    </source>
</reference>
<accession>X0WEP0</accession>
<organism evidence="1">
    <name type="scientific">marine sediment metagenome</name>
    <dbReference type="NCBI Taxonomy" id="412755"/>
    <lineage>
        <taxon>unclassified sequences</taxon>
        <taxon>metagenomes</taxon>
        <taxon>ecological metagenomes</taxon>
    </lineage>
</organism>
<gene>
    <name evidence="1" type="ORF">S01H1_35365</name>
</gene>
<proteinExistence type="predicted"/>
<dbReference type="EMBL" id="BARS01022099">
    <property type="protein sequence ID" value="GAG11171.1"/>
    <property type="molecule type" value="Genomic_DNA"/>
</dbReference>
<sequence>MPIGSKAKKYILIFSPPDIRHRGFWGPPTDGLEYGWVSNSRLECDEVEVPN</sequence>
<evidence type="ECO:0000313" key="1">
    <source>
        <dbReference type="EMBL" id="GAG11171.1"/>
    </source>
</evidence>
<dbReference type="AlphaFoldDB" id="X0WEP0"/>
<comment type="caution">
    <text evidence="1">The sequence shown here is derived from an EMBL/GenBank/DDBJ whole genome shotgun (WGS) entry which is preliminary data.</text>
</comment>